<reference evidence="9 10" key="1">
    <citation type="submission" date="2017-07" db="EMBL/GenBank/DDBJ databases">
        <title>Draft whole genome sequences of clinical Proprionibacteriaceae strains.</title>
        <authorList>
            <person name="Bernier A.-M."/>
            <person name="Bernard K."/>
            <person name="Domingo M.-C."/>
        </authorList>
    </citation>
    <scope>NUCLEOTIDE SEQUENCE [LARGE SCALE GENOMIC DNA]</scope>
    <source>
        <strain evidence="9 10">NML 030167</strain>
    </source>
</reference>
<dbReference type="GO" id="GO:0022625">
    <property type="term" value="C:cytosolic large ribosomal subunit"/>
    <property type="evidence" value="ECO:0007669"/>
    <property type="project" value="TreeGrafter"/>
</dbReference>
<keyword evidence="4 5" id="KW-0687">Ribonucleoprotein</keyword>
<dbReference type="NCBIfam" id="TIGR00731">
    <property type="entry name" value="bL25_bact_ctc"/>
    <property type="match status" value="1"/>
</dbReference>
<evidence type="ECO:0000259" key="8">
    <source>
        <dbReference type="Pfam" id="PF14693"/>
    </source>
</evidence>
<dbReference type="NCBIfam" id="NF004131">
    <property type="entry name" value="PRK05618.2-1"/>
    <property type="match status" value="1"/>
</dbReference>
<dbReference type="PANTHER" id="PTHR33284:SF1">
    <property type="entry name" value="RIBOSOMAL PROTEIN L25_GLN-TRNA SYNTHETASE, ANTI-CODON-BINDING DOMAIN-CONTAINING PROTEIN"/>
    <property type="match status" value="1"/>
</dbReference>
<evidence type="ECO:0000256" key="2">
    <source>
        <dbReference type="ARBA" id="ARBA00022884"/>
    </source>
</evidence>
<evidence type="ECO:0000313" key="10">
    <source>
        <dbReference type="Proteomes" id="UP000215896"/>
    </source>
</evidence>
<dbReference type="SUPFAM" id="SSF50715">
    <property type="entry name" value="Ribosomal protein L25-like"/>
    <property type="match status" value="1"/>
</dbReference>
<sequence length="229" mass="24455">MSPSSQTKLSGELRTEFGKGAARRIRRADKVPAVLYGHGMDPLHVSLPGHETLLALRVNNAVLSINIDGKEHLALAKQVQRDPIKGFIEHVDFVIVRRGEKVTVDVWVNVTGEAGPETVVVLDAQTVSIEAPATNIPESIEVSVEGLEAGSQVLAKDLVLPEGATFAGDEETLIVNVTQQQSAEALEAELAEAEAEAGIEREETDEEKAAAEAEGEDGDGESDEDKSEE</sequence>
<dbReference type="InterPro" id="IPR001021">
    <property type="entry name" value="Ribosomal_bL25_long"/>
</dbReference>
<dbReference type="InterPro" id="IPR020930">
    <property type="entry name" value="Ribosomal_uL5_bac-type"/>
</dbReference>
<gene>
    <name evidence="5" type="primary">rplY</name>
    <name evidence="5" type="synonym">ctc</name>
    <name evidence="9" type="ORF">CGZ94_11265</name>
</gene>
<protein>
    <recommendedName>
        <fullName evidence="5">Large ribosomal subunit protein bL25</fullName>
    </recommendedName>
    <alternativeName>
        <fullName evidence="5">General stress protein CTC</fullName>
    </alternativeName>
</protein>
<dbReference type="Gene3D" id="2.40.240.10">
    <property type="entry name" value="Ribosomal Protein L25, Chain P"/>
    <property type="match status" value="1"/>
</dbReference>
<dbReference type="Pfam" id="PF01386">
    <property type="entry name" value="Ribosomal_L25p"/>
    <property type="match status" value="1"/>
</dbReference>
<dbReference type="HAMAP" id="MF_01334">
    <property type="entry name" value="Ribosomal_bL25_CTC"/>
    <property type="match status" value="1"/>
</dbReference>
<dbReference type="InterPro" id="IPR011035">
    <property type="entry name" value="Ribosomal_bL25/Gln-tRNA_synth"/>
</dbReference>
<name>A0A255GCB8_9ACTN</name>
<comment type="subunit">
    <text evidence="5">Part of the 50S ribosomal subunit; part of the 5S rRNA/L5/L18/L25 subcomplex. Contacts the 5S rRNA. Binds to the 5S rRNA independently of L5 and L18.</text>
</comment>
<dbReference type="OrthoDB" id="5242980at2"/>
<dbReference type="CDD" id="cd00495">
    <property type="entry name" value="Ribosomal_L25_TL5_CTC"/>
    <property type="match status" value="1"/>
</dbReference>
<keyword evidence="2 5" id="KW-0694">RNA-binding</keyword>
<accession>A0A4R6LMK9</accession>
<evidence type="ECO:0000256" key="5">
    <source>
        <dbReference type="HAMAP-Rule" id="MF_01334"/>
    </source>
</evidence>
<dbReference type="RefSeq" id="WP_094355989.1">
    <property type="nucleotide sequence ID" value="NZ_NMVK01000005.1"/>
</dbReference>
<evidence type="ECO:0000256" key="3">
    <source>
        <dbReference type="ARBA" id="ARBA00022980"/>
    </source>
</evidence>
<keyword evidence="10" id="KW-1185">Reference proteome</keyword>
<keyword evidence="3 5" id="KW-0689">Ribosomal protein</keyword>
<dbReference type="Pfam" id="PF14693">
    <property type="entry name" value="Ribosomal_TL5_C"/>
    <property type="match status" value="1"/>
</dbReference>
<evidence type="ECO:0000313" key="9">
    <source>
        <dbReference type="EMBL" id="OYO13537.1"/>
    </source>
</evidence>
<dbReference type="InterPro" id="IPR020056">
    <property type="entry name" value="Rbsml_bL25/Gln-tRNA_synth_N"/>
</dbReference>
<dbReference type="InterPro" id="IPR037121">
    <property type="entry name" value="Ribosomal_bL25_C"/>
</dbReference>
<feature type="domain" description="Large ribosomal subunit protein bL25 beta" evidence="8">
    <location>
        <begin position="101"/>
        <end position="180"/>
    </location>
</feature>
<evidence type="ECO:0000259" key="7">
    <source>
        <dbReference type="Pfam" id="PF01386"/>
    </source>
</evidence>
<feature type="domain" description="Large ribosomal subunit protein bL25 L25" evidence="7">
    <location>
        <begin position="9"/>
        <end position="93"/>
    </location>
</feature>
<organism evidence="9 10">
    <name type="scientific">Enemella evansiae</name>
    <dbReference type="NCBI Taxonomy" id="2016499"/>
    <lineage>
        <taxon>Bacteria</taxon>
        <taxon>Bacillati</taxon>
        <taxon>Actinomycetota</taxon>
        <taxon>Actinomycetes</taxon>
        <taxon>Propionibacteriales</taxon>
        <taxon>Propionibacteriaceae</taxon>
        <taxon>Enemella</taxon>
    </lineage>
</organism>
<comment type="similarity">
    <text evidence="5">Belongs to the bacterial ribosomal protein bL25 family. CTC subfamily.</text>
</comment>
<dbReference type="GO" id="GO:0003735">
    <property type="term" value="F:structural constituent of ribosome"/>
    <property type="evidence" value="ECO:0007669"/>
    <property type="project" value="InterPro"/>
</dbReference>
<dbReference type="Gene3D" id="2.170.120.20">
    <property type="entry name" value="Ribosomal protein L25, beta domain"/>
    <property type="match status" value="1"/>
</dbReference>
<proteinExistence type="inferred from homology"/>
<keyword evidence="1 5" id="KW-0699">rRNA-binding</keyword>
<dbReference type="InterPro" id="IPR029751">
    <property type="entry name" value="Ribosomal_L25_dom"/>
</dbReference>
<evidence type="ECO:0000256" key="1">
    <source>
        <dbReference type="ARBA" id="ARBA00022730"/>
    </source>
</evidence>
<comment type="caution">
    <text evidence="9">The sequence shown here is derived from an EMBL/GenBank/DDBJ whole genome shotgun (WGS) entry which is preliminary data.</text>
</comment>
<feature type="compositionally biased region" description="Acidic residues" evidence="6">
    <location>
        <begin position="186"/>
        <end position="206"/>
    </location>
</feature>
<dbReference type="Proteomes" id="UP000215896">
    <property type="component" value="Unassembled WGS sequence"/>
</dbReference>
<comment type="function">
    <text evidence="5">This is one of the proteins that binds to the 5S RNA in the ribosome where it forms part of the central protuberance.</text>
</comment>
<accession>A0A255GCB8</accession>
<dbReference type="AlphaFoldDB" id="A0A255GCB8"/>
<feature type="region of interest" description="Disordered" evidence="6">
    <location>
        <begin position="185"/>
        <end position="229"/>
    </location>
</feature>
<dbReference type="PANTHER" id="PTHR33284">
    <property type="entry name" value="RIBOSOMAL PROTEIN L25/GLN-TRNA SYNTHETASE, ANTI-CODON-BINDING DOMAIN-CONTAINING PROTEIN"/>
    <property type="match status" value="1"/>
</dbReference>
<feature type="compositionally biased region" description="Acidic residues" evidence="6">
    <location>
        <begin position="213"/>
        <end position="229"/>
    </location>
</feature>
<dbReference type="InterPro" id="IPR020057">
    <property type="entry name" value="Ribosomal_bL25_b-dom"/>
</dbReference>
<dbReference type="GO" id="GO:0008097">
    <property type="term" value="F:5S rRNA binding"/>
    <property type="evidence" value="ECO:0007669"/>
    <property type="project" value="InterPro"/>
</dbReference>
<dbReference type="GO" id="GO:0006412">
    <property type="term" value="P:translation"/>
    <property type="evidence" value="ECO:0007669"/>
    <property type="project" value="UniProtKB-UniRule"/>
</dbReference>
<dbReference type="EMBL" id="NMVO01000013">
    <property type="protein sequence ID" value="OYO13537.1"/>
    <property type="molecule type" value="Genomic_DNA"/>
</dbReference>
<evidence type="ECO:0000256" key="6">
    <source>
        <dbReference type="SAM" id="MobiDB-lite"/>
    </source>
</evidence>
<evidence type="ECO:0000256" key="4">
    <source>
        <dbReference type="ARBA" id="ARBA00023274"/>
    </source>
</evidence>